<organism evidence="1 2">
    <name type="scientific">Pseudolycoriella hygida</name>
    <dbReference type="NCBI Taxonomy" id="35572"/>
    <lineage>
        <taxon>Eukaryota</taxon>
        <taxon>Metazoa</taxon>
        <taxon>Ecdysozoa</taxon>
        <taxon>Arthropoda</taxon>
        <taxon>Hexapoda</taxon>
        <taxon>Insecta</taxon>
        <taxon>Pterygota</taxon>
        <taxon>Neoptera</taxon>
        <taxon>Endopterygota</taxon>
        <taxon>Diptera</taxon>
        <taxon>Nematocera</taxon>
        <taxon>Sciaroidea</taxon>
        <taxon>Sciaridae</taxon>
        <taxon>Pseudolycoriella</taxon>
    </lineage>
</organism>
<evidence type="ECO:0000313" key="1">
    <source>
        <dbReference type="EMBL" id="KAJ6648994.1"/>
    </source>
</evidence>
<evidence type="ECO:0000313" key="2">
    <source>
        <dbReference type="Proteomes" id="UP001151699"/>
    </source>
</evidence>
<dbReference type="Proteomes" id="UP001151699">
    <property type="component" value="Chromosome A"/>
</dbReference>
<sequence>MLSKEYPQKLGYQQIIKPNESRTATTDCGCIMCWSCIMETLQHPISPCTICSDEEVAGCVTTPIFPANLT</sequence>
<proteinExistence type="predicted"/>
<protein>
    <submittedName>
        <fullName evidence="1">Uncharacterized protein</fullName>
    </submittedName>
</protein>
<comment type="caution">
    <text evidence="1">The sequence shown here is derived from an EMBL/GenBank/DDBJ whole genome shotgun (WGS) entry which is preliminary data.</text>
</comment>
<reference evidence="1" key="1">
    <citation type="submission" date="2022-07" db="EMBL/GenBank/DDBJ databases">
        <authorList>
            <person name="Trinca V."/>
            <person name="Uliana J.V.C."/>
            <person name="Torres T.T."/>
            <person name="Ward R.J."/>
            <person name="Monesi N."/>
        </authorList>
    </citation>
    <scope>NUCLEOTIDE SEQUENCE</scope>
    <source>
        <strain evidence="1">HSMRA1968</strain>
        <tissue evidence="1">Whole embryos</tissue>
    </source>
</reference>
<gene>
    <name evidence="1" type="ORF">Bhyg_04226</name>
</gene>
<accession>A0A9Q0NGC9</accession>
<dbReference type="EMBL" id="WJQU01000001">
    <property type="protein sequence ID" value="KAJ6648994.1"/>
    <property type="molecule type" value="Genomic_DNA"/>
</dbReference>
<dbReference type="AlphaFoldDB" id="A0A9Q0NGC9"/>
<keyword evidence="2" id="KW-1185">Reference proteome</keyword>
<name>A0A9Q0NGC9_9DIPT</name>